<evidence type="ECO:0000313" key="6">
    <source>
        <dbReference type="RefSeq" id="XP_021859676.1"/>
    </source>
</evidence>
<dbReference type="PANTHER" id="PTHR15052:SF2">
    <property type="entry name" value="GENERAL TRANSCRIPTION FACTOR 3C POLYPEPTIDE 2"/>
    <property type="match status" value="1"/>
</dbReference>
<protein>
    <submittedName>
        <fullName evidence="6">Uncharacterized protein isoform X1</fullName>
    </submittedName>
</protein>
<feature type="region of interest" description="Disordered" evidence="4">
    <location>
        <begin position="257"/>
        <end position="288"/>
    </location>
</feature>
<dbReference type="KEGG" id="soe:110798793"/>
<evidence type="ECO:0000313" key="5">
    <source>
        <dbReference type="Proteomes" id="UP000813463"/>
    </source>
</evidence>
<dbReference type="AlphaFoldDB" id="A0A9R0K5V8"/>
<dbReference type="SUPFAM" id="SSF50978">
    <property type="entry name" value="WD40 repeat-like"/>
    <property type="match status" value="1"/>
</dbReference>
<feature type="region of interest" description="Disordered" evidence="4">
    <location>
        <begin position="1"/>
        <end position="33"/>
    </location>
</feature>
<dbReference type="InterPro" id="IPR015943">
    <property type="entry name" value="WD40/YVTN_repeat-like_dom_sf"/>
</dbReference>
<dbReference type="PANTHER" id="PTHR15052">
    <property type="entry name" value="RNA POLYMERASE III TRANSCRIPTION INITIATION FACTOR COMPLEX SUBUNIT"/>
    <property type="match status" value="1"/>
</dbReference>
<evidence type="ECO:0000256" key="3">
    <source>
        <dbReference type="ARBA" id="ARBA00023242"/>
    </source>
</evidence>
<reference evidence="5" key="1">
    <citation type="journal article" date="2021" name="Nat. Commun.">
        <title>Genomic analyses provide insights into spinach domestication and the genetic basis of agronomic traits.</title>
        <authorList>
            <person name="Cai X."/>
            <person name="Sun X."/>
            <person name="Xu C."/>
            <person name="Sun H."/>
            <person name="Wang X."/>
            <person name="Ge C."/>
            <person name="Zhang Z."/>
            <person name="Wang Q."/>
            <person name="Fei Z."/>
            <person name="Jiao C."/>
            <person name="Wang Q."/>
        </authorList>
    </citation>
    <scope>NUCLEOTIDE SEQUENCE [LARGE SCALE GENOMIC DNA]</scope>
    <source>
        <strain evidence="5">cv. Varoflay</strain>
    </source>
</reference>
<feature type="compositionally biased region" description="Polar residues" evidence="4">
    <location>
        <begin position="928"/>
        <end position="946"/>
    </location>
</feature>
<dbReference type="Proteomes" id="UP000813463">
    <property type="component" value="Chromosome 4"/>
</dbReference>
<keyword evidence="5" id="KW-1185">Reference proteome</keyword>
<keyword evidence="3" id="KW-0539">Nucleus</keyword>
<feature type="compositionally biased region" description="Basic residues" evidence="4">
    <location>
        <begin position="265"/>
        <end position="275"/>
    </location>
</feature>
<feature type="compositionally biased region" description="Basic residues" evidence="4">
    <location>
        <begin position="18"/>
        <end position="29"/>
    </location>
</feature>
<feature type="region of interest" description="Disordered" evidence="4">
    <location>
        <begin position="918"/>
        <end position="951"/>
    </location>
</feature>
<dbReference type="GO" id="GO:0005634">
    <property type="term" value="C:nucleus"/>
    <property type="evidence" value="ECO:0007669"/>
    <property type="project" value="UniProtKB-SubCell"/>
</dbReference>
<accession>A0A9R0K5V8</accession>
<dbReference type="SMART" id="SM00320">
    <property type="entry name" value="WD40"/>
    <property type="match status" value="5"/>
</dbReference>
<evidence type="ECO:0000256" key="4">
    <source>
        <dbReference type="SAM" id="MobiDB-lite"/>
    </source>
</evidence>
<sequence>MEVEIIHQQLTDNDENKKKKKKRGERKTRKAETAVAAAATAVPPLIEGTPATTSTSDDNAGVKVSMFDYSVENHFRAIDMIYKLCGEGGNGFVDAEIERLASTITFLSEWRYFNYNPRTIRFVSETGRPHGIEAHNEITLSQFSAAMVPKCDMEAEQVPNAVLSTDSRKDFVLYVGGLVWSLDWCPRTDQGIDSGTKIEFIAVAAHPPDSTYHKLGDPHNGRGMIQIWCLLNSTEKEVIQAPLGSIKKKYQKNKVANMGESKVSKPVRPRGRPRKYPIEKTPAKDPEGPISQALVIQLPENTSEVPAADETMLSTHASQDILTPISKTKEKCLIVVSKEETKQKKPRGKTRKSAIKNSLIETESQFIPALGVQLPEHSFNVPLANENIMNDPSPKKGKQRKRKAVCNEKSTMDEFSVIPNSEGPSFQALAIEYPESTDNISQTEDNLSNASVVLEEAGERRTNKRVQATDMNCTLAVYKRRSKNKSKVGNYLDHDNSGLPTQNVGEGPSLASIEEYYFQEDNMVSKVDAVGENLSDLGSVGGHILKDVVLPRVVLCLGHDGKVAWDVKWRPPNADESVNKHRMGYLAVVLGNGSVEVWDIPSPQVINRIYASRHPKSAVPRDPRFAKLKPVFRCSVIQYGDRQSMPLTVEWSASPPHDLILAGCHDGVVALWKFSVDVPSEDARPLLCFSAETGPIRALTWAPYEGDRESTNIIVTAGHGGLKFWDLRDPFRPLWDANPSQRFIYGLDWVPDPRCLLVSYDDGTLRMLSLSRAAYDVPVTGQPFTGTQQQGLHSYHCSSFAVWNIHVSRLTGMVAYCCADGTVLYFQLTHKAVDKDPLRNRAPHFLCGSLTSEESAVAMNTQLSSFPQRMKKSATEWSNTPRPARTVASGLNQAKRNRKGTEKFQKVDDPVLALCYGDDTGKEDTNEAETSTSVQEGSKGKTGNSRKGNDDQVLICPVGNGENMNGKAEVKQEVAAEMEVLPPKVVSMYKVRWNMNKGSQRWLCYGGAAGIVRCQEIVAPEFDKKLLRR</sequence>
<dbReference type="Gene3D" id="2.130.10.10">
    <property type="entry name" value="YVTN repeat-like/Quinoprotein amine dehydrogenase"/>
    <property type="match status" value="1"/>
</dbReference>
<evidence type="ECO:0000256" key="2">
    <source>
        <dbReference type="ARBA" id="ARBA00023163"/>
    </source>
</evidence>
<name>A0A9R0K5V8_SPIOL</name>
<dbReference type="OrthoDB" id="4703at2759"/>
<comment type="subcellular location">
    <subcellularLocation>
        <location evidence="1">Nucleus</location>
    </subcellularLocation>
</comment>
<gene>
    <name evidence="6" type="primary">LOC110798793</name>
</gene>
<dbReference type="RefSeq" id="XP_021859676.1">
    <property type="nucleotide sequence ID" value="XM_022003984.2"/>
</dbReference>
<organism evidence="5 6">
    <name type="scientific">Spinacia oleracea</name>
    <name type="common">Spinach</name>
    <dbReference type="NCBI Taxonomy" id="3562"/>
    <lineage>
        <taxon>Eukaryota</taxon>
        <taxon>Viridiplantae</taxon>
        <taxon>Streptophyta</taxon>
        <taxon>Embryophyta</taxon>
        <taxon>Tracheophyta</taxon>
        <taxon>Spermatophyta</taxon>
        <taxon>Magnoliopsida</taxon>
        <taxon>eudicotyledons</taxon>
        <taxon>Gunneridae</taxon>
        <taxon>Pentapetalae</taxon>
        <taxon>Caryophyllales</taxon>
        <taxon>Chenopodiaceae</taxon>
        <taxon>Chenopodioideae</taxon>
        <taxon>Anserineae</taxon>
        <taxon>Spinacia</taxon>
    </lineage>
</organism>
<evidence type="ECO:0000256" key="1">
    <source>
        <dbReference type="ARBA" id="ARBA00004123"/>
    </source>
</evidence>
<reference evidence="6" key="2">
    <citation type="submission" date="2025-08" db="UniProtKB">
        <authorList>
            <consortium name="RefSeq"/>
        </authorList>
    </citation>
    <scope>IDENTIFICATION</scope>
    <source>
        <tissue evidence="6">Leaf</tissue>
    </source>
</reference>
<dbReference type="GO" id="GO:0006383">
    <property type="term" value="P:transcription by RNA polymerase III"/>
    <property type="evidence" value="ECO:0000318"/>
    <property type="project" value="GO_Central"/>
</dbReference>
<dbReference type="InterPro" id="IPR036322">
    <property type="entry name" value="WD40_repeat_dom_sf"/>
</dbReference>
<keyword evidence="2" id="KW-0804">Transcription</keyword>
<dbReference type="InterPro" id="IPR001680">
    <property type="entry name" value="WD40_rpt"/>
</dbReference>
<dbReference type="GeneID" id="110798793"/>
<dbReference type="InterPro" id="IPR052416">
    <property type="entry name" value="GTF3C_component"/>
</dbReference>
<feature type="compositionally biased region" description="Basic and acidic residues" evidence="4">
    <location>
        <begin position="276"/>
        <end position="287"/>
    </location>
</feature>
<dbReference type="GO" id="GO:0000127">
    <property type="term" value="C:transcription factor TFIIIC complex"/>
    <property type="evidence" value="ECO:0000318"/>
    <property type="project" value="GO_Central"/>
</dbReference>
<proteinExistence type="predicted"/>